<sequence length="237" mass="25727">MEKGRAICKVLKGVRQKIANENGISYHPEECHHKGECTGTCPGCEKEIRYLEEQLMNKQHSGLGLKVAGIAAGVCVTVLPMAAMVQTESKISLEANPQLIKQDSIKVVDLTNGNPDAVLLRGQVLDKETKDSLLGAVVMLKGSIAPNGLGTCTNVDGWYAVKALPTDTLEAGFVGYHKTFVTVKELLATKDKTIYLEQDTTNWHKIITVGGIEGTSGKHHPKKGPKSHKEKNKKKCK</sequence>
<dbReference type="RefSeq" id="WP_036866061.1">
    <property type="nucleotide sequence ID" value="NZ_JRNS01000467.1"/>
</dbReference>
<dbReference type="SUPFAM" id="SSF49464">
    <property type="entry name" value="Carboxypeptidase regulatory domain-like"/>
    <property type="match status" value="1"/>
</dbReference>
<feature type="region of interest" description="Disordered" evidence="1">
    <location>
        <begin position="212"/>
        <end position="237"/>
    </location>
</feature>
<keyword evidence="2" id="KW-0812">Transmembrane</keyword>
<organism evidence="3 4">
    <name type="scientific">Prevotella melaninogenica DNF00666</name>
    <dbReference type="NCBI Taxonomy" id="1401073"/>
    <lineage>
        <taxon>Bacteria</taxon>
        <taxon>Pseudomonadati</taxon>
        <taxon>Bacteroidota</taxon>
        <taxon>Bacteroidia</taxon>
        <taxon>Bacteroidales</taxon>
        <taxon>Prevotellaceae</taxon>
        <taxon>Prevotella</taxon>
    </lineage>
</organism>
<dbReference type="AlphaFoldDB" id="A0A096AEM5"/>
<feature type="compositionally biased region" description="Basic residues" evidence="1">
    <location>
        <begin position="217"/>
        <end position="237"/>
    </location>
</feature>
<evidence type="ECO:0000313" key="4">
    <source>
        <dbReference type="Proteomes" id="UP000029578"/>
    </source>
</evidence>
<keyword evidence="3" id="KW-0675">Receptor</keyword>
<dbReference type="EMBL" id="JRNS01000467">
    <property type="protein sequence ID" value="KGF44991.1"/>
    <property type="molecule type" value="Genomic_DNA"/>
</dbReference>
<dbReference type="Pfam" id="PF13715">
    <property type="entry name" value="CarbopepD_reg_2"/>
    <property type="match status" value="1"/>
</dbReference>
<name>A0A096AEM5_9BACT</name>
<evidence type="ECO:0000256" key="1">
    <source>
        <dbReference type="SAM" id="MobiDB-lite"/>
    </source>
</evidence>
<proteinExistence type="predicted"/>
<reference evidence="3 4" key="1">
    <citation type="submission" date="2014-07" db="EMBL/GenBank/DDBJ databases">
        <authorList>
            <person name="McCorrison J."/>
            <person name="Sanka R."/>
            <person name="Torralba M."/>
            <person name="Gillis M."/>
            <person name="Haft D.H."/>
            <person name="Methe B."/>
            <person name="Sutton G."/>
            <person name="Nelson K.E."/>
        </authorList>
    </citation>
    <scope>NUCLEOTIDE SEQUENCE [LARGE SCALE GENOMIC DNA]</scope>
    <source>
        <strain evidence="3 4">DNF00666</strain>
    </source>
</reference>
<evidence type="ECO:0000313" key="3">
    <source>
        <dbReference type="EMBL" id="KGF44991.1"/>
    </source>
</evidence>
<evidence type="ECO:0000256" key="2">
    <source>
        <dbReference type="SAM" id="Phobius"/>
    </source>
</evidence>
<comment type="caution">
    <text evidence="3">The sequence shown here is derived from an EMBL/GenBank/DDBJ whole genome shotgun (WGS) entry which is preliminary data.</text>
</comment>
<dbReference type="Proteomes" id="UP000029578">
    <property type="component" value="Unassembled WGS sequence"/>
</dbReference>
<keyword evidence="2" id="KW-0472">Membrane</keyword>
<dbReference type="InterPro" id="IPR008969">
    <property type="entry name" value="CarboxyPept-like_regulatory"/>
</dbReference>
<gene>
    <name evidence="3" type="ORF">HMPREF0661_10010</name>
</gene>
<keyword evidence="2" id="KW-1133">Transmembrane helix</keyword>
<feature type="transmembrane region" description="Helical" evidence="2">
    <location>
        <begin position="63"/>
        <end position="85"/>
    </location>
</feature>
<accession>A0A096AEM5</accession>
<protein>
    <submittedName>
        <fullName evidence="3">Membrane receptor RagA</fullName>
    </submittedName>
</protein>